<sequence length="78" mass="8614">MPTSRSAGASIPERGRDWNCRGGRGACERDPEPRSALSLAPPRMTPELGSKRRPCSISALRRPRVDDKTLNRLRCGEP</sequence>
<evidence type="ECO:0000313" key="2">
    <source>
        <dbReference type="EMBL" id="KAF5919994.1"/>
    </source>
</evidence>
<keyword evidence="3" id="KW-1185">Reference proteome</keyword>
<protein>
    <submittedName>
        <fullName evidence="2">Uncharacterized protein</fullName>
    </submittedName>
</protein>
<gene>
    <name evidence="2" type="ORF">HPG69_014360</name>
</gene>
<organism evidence="2 3">
    <name type="scientific">Diceros bicornis minor</name>
    <name type="common">South-central black rhinoceros</name>
    <dbReference type="NCBI Taxonomy" id="77932"/>
    <lineage>
        <taxon>Eukaryota</taxon>
        <taxon>Metazoa</taxon>
        <taxon>Chordata</taxon>
        <taxon>Craniata</taxon>
        <taxon>Vertebrata</taxon>
        <taxon>Euteleostomi</taxon>
        <taxon>Mammalia</taxon>
        <taxon>Eutheria</taxon>
        <taxon>Laurasiatheria</taxon>
        <taxon>Perissodactyla</taxon>
        <taxon>Rhinocerotidae</taxon>
        <taxon>Diceros</taxon>
    </lineage>
</organism>
<name>A0A7J7EWM0_DICBM</name>
<dbReference type="AlphaFoldDB" id="A0A7J7EWM0"/>
<reference evidence="2 3" key="1">
    <citation type="journal article" date="2020" name="Mol. Biol. Evol.">
        <title>Interspecific Gene Flow and the Evolution of Specialization in Black and White Rhinoceros.</title>
        <authorList>
            <person name="Moodley Y."/>
            <person name="Westbury M.V."/>
            <person name="Russo I.M."/>
            <person name="Gopalakrishnan S."/>
            <person name="Rakotoarivelo A."/>
            <person name="Olsen R.A."/>
            <person name="Prost S."/>
            <person name="Tunstall T."/>
            <person name="Ryder O.A."/>
            <person name="Dalen L."/>
            <person name="Bruford M.W."/>
        </authorList>
    </citation>
    <scope>NUCLEOTIDE SEQUENCE [LARGE SCALE GENOMIC DNA]</scope>
    <source>
        <strain evidence="2">SBR-YM</strain>
        <tissue evidence="2">Skin</tissue>
    </source>
</reference>
<proteinExistence type="predicted"/>
<accession>A0A7J7EWM0</accession>
<dbReference type="EMBL" id="JACDTQ010002174">
    <property type="protein sequence ID" value="KAF5919994.1"/>
    <property type="molecule type" value="Genomic_DNA"/>
</dbReference>
<evidence type="ECO:0000313" key="3">
    <source>
        <dbReference type="Proteomes" id="UP000551758"/>
    </source>
</evidence>
<feature type="region of interest" description="Disordered" evidence="1">
    <location>
        <begin position="1"/>
        <end position="63"/>
    </location>
</feature>
<dbReference type="Proteomes" id="UP000551758">
    <property type="component" value="Unassembled WGS sequence"/>
</dbReference>
<comment type="caution">
    <text evidence="2">The sequence shown here is derived from an EMBL/GenBank/DDBJ whole genome shotgun (WGS) entry which is preliminary data.</text>
</comment>
<evidence type="ECO:0000256" key="1">
    <source>
        <dbReference type="SAM" id="MobiDB-lite"/>
    </source>
</evidence>